<evidence type="ECO:0000313" key="1">
    <source>
        <dbReference type="EMBL" id="THC99289.1"/>
    </source>
</evidence>
<name>A0A4S3JV32_9EURO</name>
<proteinExistence type="predicted"/>
<gene>
    <name evidence="1" type="ORF">EYZ11_001195</name>
</gene>
<comment type="caution">
    <text evidence="1">The sequence shown here is derived from an EMBL/GenBank/DDBJ whole genome shotgun (WGS) entry which is preliminary data.</text>
</comment>
<dbReference type="AlphaFoldDB" id="A0A4S3JV32"/>
<accession>A0A4S3JV32</accession>
<dbReference type="Proteomes" id="UP000308092">
    <property type="component" value="Unassembled WGS sequence"/>
</dbReference>
<sequence>MSNISAMLIVLILGKRGKEMPTSVRLLGAK</sequence>
<reference evidence="1 2" key="1">
    <citation type="submission" date="2019-03" db="EMBL/GenBank/DDBJ databases">
        <title>The genome sequence of a newly discovered highly antifungal drug resistant Aspergillus species, Aspergillus tanneri NIH 1004.</title>
        <authorList>
            <person name="Mounaud S."/>
            <person name="Singh I."/>
            <person name="Joardar V."/>
            <person name="Pakala S."/>
            <person name="Pakala S."/>
            <person name="Venepally P."/>
            <person name="Hoover J."/>
            <person name="Nierman W."/>
            <person name="Chung J."/>
            <person name="Losada L."/>
        </authorList>
    </citation>
    <scope>NUCLEOTIDE SEQUENCE [LARGE SCALE GENOMIC DNA]</scope>
    <source>
        <strain evidence="1 2">NIH1004</strain>
    </source>
</reference>
<dbReference type="VEuPathDB" id="FungiDB:EYZ11_001195"/>
<keyword evidence="2" id="KW-1185">Reference proteome</keyword>
<protein>
    <submittedName>
        <fullName evidence="1">Uncharacterized protein</fullName>
    </submittedName>
</protein>
<evidence type="ECO:0000313" key="2">
    <source>
        <dbReference type="Proteomes" id="UP000308092"/>
    </source>
</evidence>
<organism evidence="1 2">
    <name type="scientific">Aspergillus tanneri</name>
    <dbReference type="NCBI Taxonomy" id="1220188"/>
    <lineage>
        <taxon>Eukaryota</taxon>
        <taxon>Fungi</taxon>
        <taxon>Dikarya</taxon>
        <taxon>Ascomycota</taxon>
        <taxon>Pezizomycotina</taxon>
        <taxon>Eurotiomycetes</taxon>
        <taxon>Eurotiomycetidae</taxon>
        <taxon>Eurotiales</taxon>
        <taxon>Aspergillaceae</taxon>
        <taxon>Aspergillus</taxon>
        <taxon>Aspergillus subgen. Circumdati</taxon>
    </lineage>
</organism>
<dbReference type="EMBL" id="SOSA01000021">
    <property type="protein sequence ID" value="THC99289.1"/>
    <property type="molecule type" value="Genomic_DNA"/>
</dbReference>